<evidence type="ECO:0000313" key="4">
    <source>
        <dbReference type="Proteomes" id="UP000694865"/>
    </source>
</evidence>
<keyword evidence="1" id="KW-0344">Guanine-nucleotide releasing factor</keyword>
<dbReference type="GeneID" id="100376340"/>
<comment type="similarity">
    <text evidence="2">Belongs to the DOCK family.</text>
</comment>
<gene>
    <name evidence="5" type="primary">LOC100376340</name>
</gene>
<dbReference type="InterPro" id="IPR046770">
    <property type="entry name" value="DOCKER_Lobe_B"/>
</dbReference>
<dbReference type="RefSeq" id="XP_006823927.1">
    <property type="nucleotide sequence ID" value="XM_006823864.1"/>
</dbReference>
<dbReference type="InterPro" id="IPR046773">
    <property type="entry name" value="DOCKER_Lobe_C"/>
</dbReference>
<dbReference type="Gene3D" id="1.25.40.410">
    <property type="match status" value="1"/>
</dbReference>
<reference evidence="5" key="1">
    <citation type="submission" date="2025-08" db="UniProtKB">
        <authorList>
            <consortium name="RefSeq"/>
        </authorList>
    </citation>
    <scope>IDENTIFICATION</scope>
    <source>
        <tissue evidence="5">Testes</tissue>
    </source>
</reference>
<dbReference type="Gene3D" id="1.20.58.740">
    <property type="match status" value="1"/>
</dbReference>
<evidence type="ECO:0000256" key="1">
    <source>
        <dbReference type="ARBA" id="ARBA00022658"/>
    </source>
</evidence>
<dbReference type="InterPro" id="IPR026791">
    <property type="entry name" value="DOCK"/>
</dbReference>
<dbReference type="PANTHER" id="PTHR23317">
    <property type="entry name" value="DEDICATOR OF CYTOKINESIS DOCK"/>
    <property type="match status" value="1"/>
</dbReference>
<dbReference type="PROSITE" id="PS51651">
    <property type="entry name" value="DOCKER"/>
    <property type="match status" value="1"/>
</dbReference>
<dbReference type="Pfam" id="PF06920">
    <property type="entry name" value="DHR-2_Lobe_A"/>
    <property type="match status" value="1"/>
</dbReference>
<evidence type="ECO:0000259" key="3">
    <source>
        <dbReference type="PROSITE" id="PS51651"/>
    </source>
</evidence>
<dbReference type="PANTHER" id="PTHR23317:SF26">
    <property type="entry name" value="ZIZIMIN, ISOFORM K"/>
    <property type="match status" value="1"/>
</dbReference>
<sequence>MATAQMKEHENDPEMLVDLQYSLAKSYASTPELRKTWLESMARIHEKNRDFSEAAYCYIHVAALVAEYLKRKDIFKRGCTAFRLISPNVESEEQGIKDDKGMHDVQYTEDHLIALLEQCAEYLEKSERYEIMGELYRLIIPFYEKERDFQRLAEAYSTLHRVHDKVVEVMQSGRRLLGSYFRIAFFGQQYFEEEDGKEYIYKEPKVTSLAEISTRLQKMYGEKFGPENVKLMKSSDVVDPKDLDSKYAYIQVTYVTVYFDEKELRDRQTDFEKNNNVRRFMFETPFTRGGKSHGSIEEQFKRRTILTASHAFPYVKKRILVVYQIHQELTPIEVAIDEMRKKVCEMNEILSLDAPDMKRLQLKLQGSVSTQVNAGPLAYASAFLEGNISQYDSMKVRELKEIFRQFVKACGELLEINAKLIKSDQLHYHDDMKQKYKQMVLKLSEILSEELVPGLETEKSRPTSLVNRSSMNLFTAISGQSNA</sequence>
<accession>A0ABM0MV86</accession>
<protein>
    <submittedName>
        <fullName evidence="5">Dedicator of cytokinesis protein 9-like</fullName>
    </submittedName>
</protein>
<dbReference type="InterPro" id="IPR043161">
    <property type="entry name" value="DOCK_C_lobe_A"/>
</dbReference>
<feature type="domain" description="DOCKER" evidence="3">
    <location>
        <begin position="25"/>
        <end position="452"/>
    </location>
</feature>
<dbReference type="InterPro" id="IPR046769">
    <property type="entry name" value="DOCKER_Lobe_A"/>
</dbReference>
<evidence type="ECO:0000313" key="5">
    <source>
        <dbReference type="RefSeq" id="XP_006823927.1"/>
    </source>
</evidence>
<dbReference type="Pfam" id="PF20421">
    <property type="entry name" value="DHR-2_Lobe_C"/>
    <property type="match status" value="1"/>
</dbReference>
<dbReference type="Pfam" id="PF20422">
    <property type="entry name" value="DHR-2_Lobe_B"/>
    <property type="match status" value="1"/>
</dbReference>
<name>A0ABM0MV86_SACKO</name>
<dbReference type="InterPro" id="IPR027357">
    <property type="entry name" value="DOCKER_dom"/>
</dbReference>
<organism evidence="4 5">
    <name type="scientific">Saccoglossus kowalevskii</name>
    <name type="common">Acorn worm</name>
    <dbReference type="NCBI Taxonomy" id="10224"/>
    <lineage>
        <taxon>Eukaryota</taxon>
        <taxon>Metazoa</taxon>
        <taxon>Hemichordata</taxon>
        <taxon>Enteropneusta</taxon>
        <taxon>Harrimaniidae</taxon>
        <taxon>Saccoglossus</taxon>
    </lineage>
</organism>
<proteinExistence type="inferred from homology"/>
<dbReference type="Proteomes" id="UP000694865">
    <property type="component" value="Unplaced"/>
</dbReference>
<dbReference type="InterPro" id="IPR043162">
    <property type="entry name" value="DOCK_C_lobe_C"/>
</dbReference>
<keyword evidence="4" id="KW-1185">Reference proteome</keyword>
<evidence type="ECO:0000256" key="2">
    <source>
        <dbReference type="PROSITE-ProRule" id="PRU00984"/>
    </source>
</evidence>